<evidence type="ECO:0000313" key="2">
    <source>
        <dbReference type="Proteomes" id="UP001404104"/>
    </source>
</evidence>
<protein>
    <submittedName>
        <fullName evidence="1">Uncharacterized protein</fullName>
    </submittedName>
</protein>
<evidence type="ECO:0000313" key="1">
    <source>
        <dbReference type="EMBL" id="MEN2786798.1"/>
    </source>
</evidence>
<accession>A0ABU9XSK6</accession>
<proteinExistence type="predicted"/>
<keyword evidence="2" id="KW-1185">Reference proteome</keyword>
<reference evidence="1 2" key="1">
    <citation type="submission" date="2024-05" db="EMBL/GenBank/DDBJ databases">
        <authorList>
            <person name="Liu Q."/>
            <person name="Xin Y.-H."/>
        </authorList>
    </citation>
    <scope>NUCLEOTIDE SEQUENCE [LARGE SCALE GENOMIC DNA]</scope>
    <source>
        <strain evidence="1 2">CGMCC 1.15349</strain>
    </source>
</reference>
<organism evidence="1 2">
    <name type="scientific">Sphingomonas qilianensis</name>
    <dbReference type="NCBI Taxonomy" id="1736690"/>
    <lineage>
        <taxon>Bacteria</taxon>
        <taxon>Pseudomonadati</taxon>
        <taxon>Pseudomonadota</taxon>
        <taxon>Alphaproteobacteria</taxon>
        <taxon>Sphingomonadales</taxon>
        <taxon>Sphingomonadaceae</taxon>
        <taxon>Sphingomonas</taxon>
    </lineage>
</organism>
<comment type="caution">
    <text evidence="1">The sequence shown here is derived from an EMBL/GenBank/DDBJ whole genome shotgun (WGS) entry which is preliminary data.</text>
</comment>
<sequence>MTSGPELSQSFLPQLVGDVIVAAERLKSHDVAGNRRDLVRTTFAAIEGAIWTMRESVRETTAGVGLLTPMADMALRELTIHVDDKGRVIEQVRFLTLPTVIRLTINQAQLLDETFQPSFGDKGWQDLQIAIKVRHRITHPKTTSDLMIADSDLSAVRSGFSWLLALVEETLLRTLVASKMHVKLGRELLDELKRGDPAALQLYHQKLSEPDPIT</sequence>
<dbReference type="EMBL" id="JBDIMF010000004">
    <property type="protein sequence ID" value="MEN2786798.1"/>
    <property type="molecule type" value="Genomic_DNA"/>
</dbReference>
<name>A0ABU9XSK6_9SPHN</name>
<gene>
    <name evidence="1" type="ORF">ABC969_10245</name>
</gene>
<dbReference type="Proteomes" id="UP001404104">
    <property type="component" value="Unassembled WGS sequence"/>
</dbReference>
<dbReference type="RefSeq" id="WP_345864653.1">
    <property type="nucleotide sequence ID" value="NZ_JBDIMF010000004.1"/>
</dbReference>